<dbReference type="Gramene" id="TuG1812G0700005480.01.T04">
    <property type="protein sequence ID" value="TuG1812G0700005480.01.T04"/>
    <property type="gene ID" value="TuG1812G0700005480.01"/>
</dbReference>
<proteinExistence type="predicted"/>
<reference evidence="1" key="2">
    <citation type="submission" date="2018-03" db="EMBL/GenBank/DDBJ databases">
        <title>The Triticum urartu genome reveals the dynamic nature of wheat genome evolution.</title>
        <authorList>
            <person name="Ling H."/>
            <person name="Ma B."/>
            <person name="Shi X."/>
            <person name="Liu H."/>
            <person name="Dong L."/>
            <person name="Sun H."/>
            <person name="Cao Y."/>
            <person name="Gao Q."/>
            <person name="Zheng S."/>
            <person name="Li Y."/>
            <person name="Yu Y."/>
            <person name="Du H."/>
            <person name="Qi M."/>
            <person name="Li Y."/>
            <person name="Yu H."/>
            <person name="Cui Y."/>
            <person name="Wang N."/>
            <person name="Chen C."/>
            <person name="Wu H."/>
            <person name="Zhao Y."/>
            <person name="Zhang J."/>
            <person name="Li Y."/>
            <person name="Zhou W."/>
            <person name="Zhang B."/>
            <person name="Hu W."/>
            <person name="Eijk M."/>
            <person name="Tang J."/>
            <person name="Witsenboer H."/>
            <person name="Zhao S."/>
            <person name="Li Z."/>
            <person name="Zhang A."/>
            <person name="Wang D."/>
            <person name="Liang C."/>
        </authorList>
    </citation>
    <scope>NUCLEOTIDE SEQUENCE [LARGE SCALE GENOMIC DNA]</scope>
    <source>
        <strain evidence="1">cv. G1812</strain>
    </source>
</reference>
<reference evidence="1" key="3">
    <citation type="submission" date="2022-06" db="UniProtKB">
        <authorList>
            <consortium name="EnsemblPlants"/>
        </authorList>
    </citation>
    <scope>IDENTIFICATION</scope>
</reference>
<evidence type="ECO:0000313" key="1">
    <source>
        <dbReference type="EnsemblPlants" id="TuG1812G0700005480.01.T04"/>
    </source>
</evidence>
<reference evidence="2" key="1">
    <citation type="journal article" date="2013" name="Nature">
        <title>Draft genome of the wheat A-genome progenitor Triticum urartu.</title>
        <authorList>
            <person name="Ling H.Q."/>
            <person name="Zhao S."/>
            <person name="Liu D."/>
            <person name="Wang J."/>
            <person name="Sun H."/>
            <person name="Zhang C."/>
            <person name="Fan H."/>
            <person name="Li D."/>
            <person name="Dong L."/>
            <person name="Tao Y."/>
            <person name="Gao C."/>
            <person name="Wu H."/>
            <person name="Li Y."/>
            <person name="Cui Y."/>
            <person name="Guo X."/>
            <person name="Zheng S."/>
            <person name="Wang B."/>
            <person name="Yu K."/>
            <person name="Liang Q."/>
            <person name="Yang W."/>
            <person name="Lou X."/>
            <person name="Chen J."/>
            <person name="Feng M."/>
            <person name="Jian J."/>
            <person name="Zhang X."/>
            <person name="Luo G."/>
            <person name="Jiang Y."/>
            <person name="Liu J."/>
            <person name="Wang Z."/>
            <person name="Sha Y."/>
            <person name="Zhang B."/>
            <person name="Wu H."/>
            <person name="Tang D."/>
            <person name="Shen Q."/>
            <person name="Xue P."/>
            <person name="Zou S."/>
            <person name="Wang X."/>
            <person name="Liu X."/>
            <person name="Wang F."/>
            <person name="Yang Y."/>
            <person name="An X."/>
            <person name="Dong Z."/>
            <person name="Zhang K."/>
            <person name="Zhang X."/>
            <person name="Luo M.C."/>
            <person name="Dvorak J."/>
            <person name="Tong Y."/>
            <person name="Wang J."/>
            <person name="Yang H."/>
            <person name="Li Z."/>
            <person name="Wang D."/>
            <person name="Zhang A."/>
            <person name="Wang J."/>
        </authorList>
    </citation>
    <scope>NUCLEOTIDE SEQUENCE</scope>
    <source>
        <strain evidence="2">cv. G1812</strain>
    </source>
</reference>
<protein>
    <submittedName>
        <fullName evidence="1">Uncharacterized protein</fullName>
    </submittedName>
</protein>
<organism evidence="1 2">
    <name type="scientific">Triticum urartu</name>
    <name type="common">Red wild einkorn</name>
    <name type="synonym">Crithodium urartu</name>
    <dbReference type="NCBI Taxonomy" id="4572"/>
    <lineage>
        <taxon>Eukaryota</taxon>
        <taxon>Viridiplantae</taxon>
        <taxon>Streptophyta</taxon>
        <taxon>Embryophyta</taxon>
        <taxon>Tracheophyta</taxon>
        <taxon>Spermatophyta</taxon>
        <taxon>Magnoliopsida</taxon>
        <taxon>Liliopsida</taxon>
        <taxon>Poales</taxon>
        <taxon>Poaceae</taxon>
        <taxon>BOP clade</taxon>
        <taxon>Pooideae</taxon>
        <taxon>Triticodae</taxon>
        <taxon>Triticeae</taxon>
        <taxon>Triticinae</taxon>
        <taxon>Triticum</taxon>
    </lineage>
</organism>
<name>A0A8R7VEJ1_TRIUA</name>
<dbReference type="Proteomes" id="UP000015106">
    <property type="component" value="Chromosome 7"/>
</dbReference>
<keyword evidence="2" id="KW-1185">Reference proteome</keyword>
<sequence>PGGGFKIWAGATNASWRRGDRVDQDTVADPHLAVGRGARPGSPLLHRSATEVLRRSFFSGRHEDRQDPASAWHHFDTESAFFFTNQHIT</sequence>
<dbReference type="EnsemblPlants" id="TuG1812G0700005480.01.T04">
    <property type="protein sequence ID" value="TuG1812G0700005480.01.T04"/>
    <property type="gene ID" value="TuG1812G0700005480.01"/>
</dbReference>
<evidence type="ECO:0000313" key="2">
    <source>
        <dbReference type="Proteomes" id="UP000015106"/>
    </source>
</evidence>
<dbReference type="AlphaFoldDB" id="A0A8R7VEJ1"/>
<accession>A0A8R7VEJ1</accession>